<evidence type="ECO:0000313" key="2">
    <source>
        <dbReference type="Proteomes" id="UP000823674"/>
    </source>
</evidence>
<gene>
    <name evidence="1" type="primary">A02p011520.1_BraROA</name>
    <name evidence="1" type="ORF">IGI04_005224</name>
</gene>
<name>A0ABQ7NDD0_BRACM</name>
<dbReference type="Proteomes" id="UP000823674">
    <property type="component" value="Chromosome A02"/>
</dbReference>
<protein>
    <submittedName>
        <fullName evidence="1">Uncharacterized protein</fullName>
    </submittedName>
</protein>
<comment type="caution">
    <text evidence="1">The sequence shown here is derived from an EMBL/GenBank/DDBJ whole genome shotgun (WGS) entry which is preliminary data.</text>
</comment>
<keyword evidence="2" id="KW-1185">Reference proteome</keyword>
<accession>A0ABQ7NDD0</accession>
<evidence type="ECO:0000313" key="1">
    <source>
        <dbReference type="EMBL" id="KAG5408905.1"/>
    </source>
</evidence>
<reference evidence="1 2" key="1">
    <citation type="submission" date="2021-03" db="EMBL/GenBank/DDBJ databases">
        <authorList>
            <person name="King G.J."/>
            <person name="Bancroft I."/>
            <person name="Baten A."/>
            <person name="Bloomfield J."/>
            <person name="Borpatragohain P."/>
            <person name="He Z."/>
            <person name="Irish N."/>
            <person name="Irwin J."/>
            <person name="Liu K."/>
            <person name="Mauleon R.P."/>
            <person name="Moore J."/>
            <person name="Morris R."/>
            <person name="Ostergaard L."/>
            <person name="Wang B."/>
            <person name="Wells R."/>
        </authorList>
    </citation>
    <scope>NUCLEOTIDE SEQUENCE [LARGE SCALE GENOMIC DNA]</scope>
    <source>
        <strain evidence="1">R-o-18</strain>
        <tissue evidence="1">Leaf</tissue>
    </source>
</reference>
<proteinExistence type="predicted"/>
<organism evidence="1 2">
    <name type="scientific">Brassica rapa subsp. trilocularis</name>
    <dbReference type="NCBI Taxonomy" id="1813537"/>
    <lineage>
        <taxon>Eukaryota</taxon>
        <taxon>Viridiplantae</taxon>
        <taxon>Streptophyta</taxon>
        <taxon>Embryophyta</taxon>
        <taxon>Tracheophyta</taxon>
        <taxon>Spermatophyta</taxon>
        <taxon>Magnoliopsida</taxon>
        <taxon>eudicotyledons</taxon>
        <taxon>Gunneridae</taxon>
        <taxon>Pentapetalae</taxon>
        <taxon>rosids</taxon>
        <taxon>malvids</taxon>
        <taxon>Brassicales</taxon>
        <taxon>Brassicaceae</taxon>
        <taxon>Brassiceae</taxon>
        <taxon>Brassica</taxon>
    </lineage>
</organism>
<sequence>MIIISDHVLDTNGSAPASDAANHHDSNVSSPSFGFDNPHVAYQMRKTTISNVFITFLTMRTSCLSSFYHLNHHKKRKILNPIPLSTIPHKSYVYPRNLDLFSFSPKHHNDKYVLLRRRIFKKRFNPTKFLTIFILREMMNTMV</sequence>
<dbReference type="EMBL" id="JADBGQ010000002">
    <property type="protein sequence ID" value="KAG5408905.1"/>
    <property type="molecule type" value="Genomic_DNA"/>
</dbReference>